<gene>
    <name evidence="1" type="ORF">BKK51_05875</name>
</gene>
<sequence length="113" mass="12572">MRLLLGIPYQGKRYFDIELRLLTLGGECAALEKVAELGLDEKETLNKAEQMLVDLAYLSEQIDVVGIDKTALTPEFLLDNLTTDDYVLITEAIAELRKKHIADGDNPNPPNGE</sequence>
<evidence type="ECO:0000313" key="2">
    <source>
        <dbReference type="Proteomes" id="UP000188728"/>
    </source>
</evidence>
<proteinExistence type="predicted"/>
<dbReference type="Proteomes" id="UP000188728">
    <property type="component" value="Unassembled WGS sequence"/>
</dbReference>
<reference evidence="1 2" key="1">
    <citation type="submission" date="2016-10" db="EMBL/GenBank/DDBJ databases">
        <title>Rodentibacter gen. nov. and new species.</title>
        <authorList>
            <person name="Christensen H."/>
        </authorList>
    </citation>
    <scope>NUCLEOTIDE SEQUENCE [LARGE SCALE GENOMIC DNA]</scope>
    <source>
        <strain evidence="1 2">H1983213011</strain>
    </source>
</reference>
<accession>A0A1V3IU35</accession>
<dbReference type="EMBL" id="MLHK01000029">
    <property type="protein sequence ID" value="OOF45611.1"/>
    <property type="molecule type" value="Genomic_DNA"/>
</dbReference>
<comment type="caution">
    <text evidence="1">The sequence shown here is derived from an EMBL/GenBank/DDBJ whole genome shotgun (WGS) entry which is preliminary data.</text>
</comment>
<dbReference type="AlphaFoldDB" id="A0A1V3IU35"/>
<protein>
    <submittedName>
        <fullName evidence="1">Uncharacterized protein</fullName>
    </submittedName>
</protein>
<dbReference type="RefSeq" id="WP_077473984.1">
    <property type="nucleotide sequence ID" value="NZ_MLHK01000029.1"/>
</dbReference>
<evidence type="ECO:0000313" key="1">
    <source>
        <dbReference type="EMBL" id="OOF45611.1"/>
    </source>
</evidence>
<organism evidence="1 2">
    <name type="scientific">Rodentibacter trehalosifermentans</name>
    <dbReference type="NCBI Taxonomy" id="1908263"/>
    <lineage>
        <taxon>Bacteria</taxon>
        <taxon>Pseudomonadati</taxon>
        <taxon>Pseudomonadota</taxon>
        <taxon>Gammaproteobacteria</taxon>
        <taxon>Pasteurellales</taxon>
        <taxon>Pasteurellaceae</taxon>
        <taxon>Rodentibacter</taxon>
    </lineage>
</organism>
<name>A0A1V3IU35_9PAST</name>